<comment type="similarity">
    <text evidence="3">Belongs to the CSN4 family.</text>
</comment>
<evidence type="ECO:0000313" key="9">
    <source>
        <dbReference type="EMBL" id="OLL26688.1"/>
    </source>
</evidence>
<dbReference type="Gene3D" id="1.10.10.10">
    <property type="entry name" value="Winged helix-like DNA-binding domain superfamily/Winged helix DNA-binding domain"/>
    <property type="match status" value="1"/>
</dbReference>
<dbReference type="OrthoDB" id="295656at2759"/>
<dbReference type="AlphaFoldDB" id="A0A1U7LVN7"/>
<keyword evidence="5" id="KW-0963">Cytoplasm</keyword>
<dbReference type="InterPro" id="IPR040134">
    <property type="entry name" value="PSMD12/CSN4"/>
</dbReference>
<dbReference type="STRING" id="1198029.A0A1U7LVN7"/>
<evidence type="ECO:0000256" key="2">
    <source>
        <dbReference type="ARBA" id="ARBA00004496"/>
    </source>
</evidence>
<keyword evidence="6" id="KW-0736">Signalosome</keyword>
<reference evidence="9 10" key="1">
    <citation type="submission" date="2016-04" db="EMBL/GenBank/DDBJ databases">
        <title>Evolutionary innovation and constraint leading to complex multicellularity in the Ascomycota.</title>
        <authorList>
            <person name="Cisse O."/>
            <person name="Nguyen A."/>
            <person name="Hewitt D.A."/>
            <person name="Jedd G."/>
            <person name="Stajich J.E."/>
        </authorList>
    </citation>
    <scope>NUCLEOTIDE SEQUENCE [LARGE SCALE GENOMIC DNA]</scope>
    <source>
        <strain evidence="9 10">DAH-3</strain>
    </source>
</reference>
<dbReference type="SUPFAM" id="SSF46785">
    <property type="entry name" value="Winged helix' DNA-binding domain"/>
    <property type="match status" value="1"/>
</dbReference>
<dbReference type="InterPro" id="IPR036390">
    <property type="entry name" value="WH_DNA-bd_sf"/>
</dbReference>
<evidence type="ECO:0000313" key="10">
    <source>
        <dbReference type="Proteomes" id="UP000186594"/>
    </source>
</evidence>
<proteinExistence type="inferred from homology"/>
<comment type="caution">
    <text evidence="9">The sequence shown here is derived from an EMBL/GenBank/DDBJ whole genome shotgun (WGS) entry which is preliminary data.</text>
</comment>
<evidence type="ECO:0000256" key="4">
    <source>
        <dbReference type="ARBA" id="ARBA00014881"/>
    </source>
</evidence>
<protein>
    <recommendedName>
        <fullName evidence="4">COP9 signalosome complex subunit 4</fullName>
    </recommendedName>
</protein>
<evidence type="ECO:0000259" key="8">
    <source>
        <dbReference type="PROSITE" id="PS50250"/>
    </source>
</evidence>
<keyword evidence="10" id="KW-1185">Reference proteome</keyword>
<dbReference type="InterPro" id="IPR000717">
    <property type="entry name" value="PCI_dom"/>
</dbReference>
<dbReference type="InterPro" id="IPR054559">
    <property type="entry name" value="PSMD12-CSN4-like_N"/>
</dbReference>
<dbReference type="OMA" id="KNIMHTV"/>
<dbReference type="EMBL" id="LXFE01000153">
    <property type="protein sequence ID" value="OLL26688.1"/>
    <property type="molecule type" value="Genomic_DNA"/>
</dbReference>
<dbReference type="PROSITE" id="PS50250">
    <property type="entry name" value="PCI"/>
    <property type="match status" value="1"/>
</dbReference>
<organism evidence="9 10">
    <name type="scientific">Neolecta irregularis (strain DAH-3)</name>
    <dbReference type="NCBI Taxonomy" id="1198029"/>
    <lineage>
        <taxon>Eukaryota</taxon>
        <taxon>Fungi</taxon>
        <taxon>Dikarya</taxon>
        <taxon>Ascomycota</taxon>
        <taxon>Taphrinomycotina</taxon>
        <taxon>Neolectales</taxon>
        <taxon>Neolectaceae</taxon>
        <taxon>Neolecta</taxon>
    </lineage>
</organism>
<dbReference type="Proteomes" id="UP000186594">
    <property type="component" value="Unassembled WGS sequence"/>
</dbReference>
<dbReference type="PANTHER" id="PTHR10855">
    <property type="entry name" value="26S PROTEASOME NON-ATPASE REGULATORY SUBUNIT 12/COP9 SIGNALOSOME COMPLEX SUBUNIT 4"/>
    <property type="match status" value="1"/>
</dbReference>
<accession>A0A1U7LVN7</accession>
<dbReference type="GO" id="GO:0008180">
    <property type="term" value="C:COP9 signalosome"/>
    <property type="evidence" value="ECO:0007669"/>
    <property type="project" value="UniProtKB-KW"/>
</dbReference>
<comment type="subcellular location">
    <subcellularLocation>
        <location evidence="2">Cytoplasm</location>
    </subcellularLocation>
    <subcellularLocation>
        <location evidence="1">Nucleus</location>
    </subcellularLocation>
</comment>
<gene>
    <name evidence="9" type="ORF">NEOLI_002507</name>
</gene>
<evidence type="ECO:0000256" key="7">
    <source>
        <dbReference type="ARBA" id="ARBA00023242"/>
    </source>
</evidence>
<evidence type="ECO:0000256" key="5">
    <source>
        <dbReference type="ARBA" id="ARBA00022490"/>
    </source>
</evidence>
<feature type="domain" description="PCI" evidence="8">
    <location>
        <begin position="194"/>
        <end position="363"/>
    </location>
</feature>
<sequence length="398" mass="44786">MSLADSLSNVNSLTSSSDKVQAYRSVLEQIYANSQNLQQSLSEFLLTIIQESHGLAISRPALTDYVHSLDQITDPNQKLEILKLALDTVQPRYTSFEEQVCTIRENLAAQYELLNKHEEAAKTLQGIQLESGQRVITEDYKLKILIRIIRNLLEIDDAITADTYLNRAQLLIHITDDPELLLPFKAAQAKCFDAKRMFVQASSKYHEISYETVVDGSERLQCLSNSIICGVLAPAGPLRSRLLANLYKDDRAAGLAEFEMLEKMHLDRLISPAQTVEFSKKLKGHQLATVSDGTTVLEQAVLEHNLLSASMVYDNIGFGELARVLGINEEKAEEYAAKMIEQGRLMGEIDQIKEFIYFNVQEDGFIETRRWDKNIEALCQAAENIGVELEKIEKVESA</sequence>
<dbReference type="InterPro" id="IPR036388">
    <property type="entry name" value="WH-like_DNA-bd_sf"/>
</dbReference>
<dbReference type="PANTHER" id="PTHR10855:SF2">
    <property type="entry name" value="COP9 SIGNALOSOME COMPLEX SUBUNIT 4"/>
    <property type="match status" value="1"/>
</dbReference>
<evidence type="ECO:0000256" key="6">
    <source>
        <dbReference type="ARBA" id="ARBA00022790"/>
    </source>
</evidence>
<evidence type="ECO:0000256" key="1">
    <source>
        <dbReference type="ARBA" id="ARBA00004123"/>
    </source>
</evidence>
<evidence type="ECO:0000256" key="3">
    <source>
        <dbReference type="ARBA" id="ARBA00010417"/>
    </source>
</evidence>
<keyword evidence="7" id="KW-0539">Nucleus</keyword>
<dbReference type="Pfam" id="PF22241">
    <property type="entry name" value="PSMD12-CSN4_N"/>
    <property type="match status" value="1"/>
</dbReference>
<dbReference type="SMART" id="SM00088">
    <property type="entry name" value="PINT"/>
    <property type="match status" value="1"/>
</dbReference>
<dbReference type="Pfam" id="PF01399">
    <property type="entry name" value="PCI"/>
    <property type="match status" value="1"/>
</dbReference>
<dbReference type="GO" id="GO:0005829">
    <property type="term" value="C:cytosol"/>
    <property type="evidence" value="ECO:0007669"/>
    <property type="project" value="TreeGrafter"/>
</dbReference>
<name>A0A1U7LVN7_NEOID</name>